<dbReference type="AlphaFoldDB" id="A0A0D6P9M0"/>
<name>A0A0D6P9M0_9PROT</name>
<evidence type="ECO:0000313" key="1">
    <source>
        <dbReference type="EMBL" id="GAN78352.1"/>
    </source>
</evidence>
<dbReference type="Proteomes" id="UP000032680">
    <property type="component" value="Unassembled WGS sequence"/>
</dbReference>
<evidence type="ECO:0008006" key="3">
    <source>
        <dbReference type="Google" id="ProtNLM"/>
    </source>
</evidence>
<dbReference type="Gene3D" id="3.40.1260.10">
    <property type="entry name" value="DsrEFH-like"/>
    <property type="match status" value="1"/>
</dbReference>
<comment type="caution">
    <text evidence="1">The sequence shown here is derived from an EMBL/GenBank/DDBJ whole genome shotgun (WGS) entry which is preliminary data.</text>
</comment>
<dbReference type="InterPro" id="IPR027396">
    <property type="entry name" value="DsrEFH-like"/>
</dbReference>
<dbReference type="RefSeq" id="WP_048862921.1">
    <property type="nucleotide sequence ID" value="NZ_BANB01000778.1"/>
</dbReference>
<dbReference type="EMBL" id="BANB01000778">
    <property type="protein sequence ID" value="GAN78352.1"/>
    <property type="molecule type" value="Genomic_DNA"/>
</dbReference>
<reference evidence="1 2" key="1">
    <citation type="submission" date="2012-11" db="EMBL/GenBank/DDBJ databases">
        <title>Whole genome sequence of Acidisphaera rubrifaciens HS-AP3.</title>
        <authorList>
            <person name="Azuma Y."/>
            <person name="Higashiura N."/>
            <person name="Hirakawa H."/>
            <person name="Matsushita K."/>
        </authorList>
    </citation>
    <scope>NUCLEOTIDE SEQUENCE [LARGE SCALE GENOMIC DNA]</scope>
    <source>
        <strain evidence="1 2">HS-AP3</strain>
    </source>
</reference>
<dbReference type="OrthoDB" id="114122at2"/>
<organism evidence="1 2">
    <name type="scientific">Acidisphaera rubrifaciens HS-AP3</name>
    <dbReference type="NCBI Taxonomy" id="1231350"/>
    <lineage>
        <taxon>Bacteria</taxon>
        <taxon>Pseudomonadati</taxon>
        <taxon>Pseudomonadota</taxon>
        <taxon>Alphaproteobacteria</taxon>
        <taxon>Acetobacterales</taxon>
        <taxon>Acetobacteraceae</taxon>
        <taxon>Acidisphaera</taxon>
    </lineage>
</organism>
<keyword evidence="2" id="KW-1185">Reference proteome</keyword>
<proteinExistence type="predicted"/>
<protein>
    <recommendedName>
        <fullName evidence="3">Transcriptional initiation protein Tat</fullName>
    </recommendedName>
</protein>
<gene>
    <name evidence="1" type="ORF">Asru_0779_07</name>
</gene>
<sequence length="278" mass="29538">MAGDASRRAVLRLGGLAAGAGLLGTGLLGTSLLGAAWPGAARAAGLQLPPGPLLIPSEGHALRRLTEHLSDLPRRRSFTTVPMILNDPAEWDARPLAAVLHNDAGPRQVWNNTDLAGPWLNLMRNALNTEIWGFRHPDFLVVSVTHGPANLALYDQSAWDRYQLAKLTGGRFARNVLIEETPAGALDPGDYERPDGVFSSAAVSIPLLMRRGVVFMSCHNAIWEQAGALIAHGLNRDGLSQGALAAELTNHLIPGVVLVPGAVGTLPELEQAGFTYAR</sequence>
<evidence type="ECO:0000313" key="2">
    <source>
        <dbReference type="Proteomes" id="UP000032680"/>
    </source>
</evidence>
<accession>A0A0D6P9M0</accession>
<dbReference type="PROSITE" id="PS51318">
    <property type="entry name" value="TAT"/>
    <property type="match status" value="1"/>
</dbReference>
<dbReference type="InterPro" id="IPR006311">
    <property type="entry name" value="TAT_signal"/>
</dbReference>